<dbReference type="Proteomes" id="UP001732700">
    <property type="component" value="Chromosome 3D"/>
</dbReference>
<reference evidence="1" key="2">
    <citation type="submission" date="2025-09" db="UniProtKB">
        <authorList>
            <consortium name="EnsemblPlants"/>
        </authorList>
    </citation>
    <scope>IDENTIFICATION</scope>
</reference>
<organism evidence="1 2">
    <name type="scientific">Avena sativa</name>
    <name type="common">Oat</name>
    <dbReference type="NCBI Taxonomy" id="4498"/>
    <lineage>
        <taxon>Eukaryota</taxon>
        <taxon>Viridiplantae</taxon>
        <taxon>Streptophyta</taxon>
        <taxon>Embryophyta</taxon>
        <taxon>Tracheophyta</taxon>
        <taxon>Spermatophyta</taxon>
        <taxon>Magnoliopsida</taxon>
        <taxon>Liliopsida</taxon>
        <taxon>Poales</taxon>
        <taxon>Poaceae</taxon>
        <taxon>BOP clade</taxon>
        <taxon>Pooideae</taxon>
        <taxon>Poodae</taxon>
        <taxon>Poeae</taxon>
        <taxon>Poeae Chloroplast Group 1 (Aveneae type)</taxon>
        <taxon>Aveninae</taxon>
        <taxon>Avena</taxon>
    </lineage>
</organism>
<evidence type="ECO:0000313" key="2">
    <source>
        <dbReference type="Proteomes" id="UP001732700"/>
    </source>
</evidence>
<reference evidence="1" key="1">
    <citation type="submission" date="2021-05" db="EMBL/GenBank/DDBJ databases">
        <authorList>
            <person name="Scholz U."/>
            <person name="Mascher M."/>
            <person name="Fiebig A."/>
        </authorList>
    </citation>
    <scope>NUCLEOTIDE SEQUENCE [LARGE SCALE GENOMIC DNA]</scope>
</reference>
<keyword evidence="2" id="KW-1185">Reference proteome</keyword>
<accession>A0ACD5W3V1</accession>
<name>A0ACD5W3V1_AVESA</name>
<proteinExistence type="predicted"/>
<sequence>MRGRWRSTRGEMRRIRPSSTDSESTIPGRGKSATPDSTTRTSPHSTSTRSDESLILTGPTRGLELLDNIYLEIDLKIKDNNNKDRELSKGLCVIDGVRLGGWNYSHAECVDLESRLSTVEVKFAVVVFSVEATFEIKVLRGNFCGEITACTSAIQDCLVLHDSKAGGVTCDGSGGIIQLWRRVVCVGKETLLLTITTTDSVIRTVEFTPDVNGATEDEFTCGDVKMLVKVNWSLFD</sequence>
<dbReference type="EnsemblPlants" id="AVESA.00010b.r2.3DG0560250.1">
    <property type="protein sequence ID" value="AVESA.00010b.r2.3DG0560250.1.CDS"/>
    <property type="gene ID" value="AVESA.00010b.r2.3DG0560250"/>
</dbReference>
<protein>
    <submittedName>
        <fullName evidence="1">Uncharacterized protein</fullName>
    </submittedName>
</protein>
<evidence type="ECO:0000313" key="1">
    <source>
        <dbReference type="EnsemblPlants" id="AVESA.00010b.r2.3DG0560250.1.CDS"/>
    </source>
</evidence>